<proteinExistence type="predicted"/>
<accession>A0A074WGP6</accession>
<dbReference type="OrthoDB" id="3911545at2759"/>
<organism evidence="1 2">
    <name type="scientific">Aureobasidium namibiae CBS 147.97</name>
    <dbReference type="NCBI Taxonomy" id="1043004"/>
    <lineage>
        <taxon>Eukaryota</taxon>
        <taxon>Fungi</taxon>
        <taxon>Dikarya</taxon>
        <taxon>Ascomycota</taxon>
        <taxon>Pezizomycotina</taxon>
        <taxon>Dothideomycetes</taxon>
        <taxon>Dothideomycetidae</taxon>
        <taxon>Dothideales</taxon>
        <taxon>Saccotheciaceae</taxon>
        <taxon>Aureobasidium</taxon>
    </lineage>
</organism>
<dbReference type="AlphaFoldDB" id="A0A074WGP6"/>
<keyword evidence="2" id="KW-1185">Reference proteome</keyword>
<reference evidence="1 2" key="1">
    <citation type="journal article" date="2014" name="BMC Genomics">
        <title>Genome sequencing of four Aureobasidium pullulans varieties: biotechnological potential, stress tolerance, and description of new species.</title>
        <authorList>
            <person name="Gostin Ar C."/>
            <person name="Ohm R.A."/>
            <person name="Kogej T."/>
            <person name="Sonjak S."/>
            <person name="Turk M."/>
            <person name="Zajc J."/>
            <person name="Zalar P."/>
            <person name="Grube M."/>
            <person name="Sun H."/>
            <person name="Han J."/>
            <person name="Sharma A."/>
            <person name="Chiniquy J."/>
            <person name="Ngan C.Y."/>
            <person name="Lipzen A."/>
            <person name="Barry K."/>
            <person name="Grigoriev I.V."/>
            <person name="Gunde-Cimerman N."/>
        </authorList>
    </citation>
    <scope>NUCLEOTIDE SEQUENCE [LARGE SCALE GENOMIC DNA]</scope>
    <source>
        <strain evidence="1 2">CBS 147.97</strain>
    </source>
</reference>
<evidence type="ECO:0008006" key="3">
    <source>
        <dbReference type="Google" id="ProtNLM"/>
    </source>
</evidence>
<dbReference type="RefSeq" id="XP_013425012.1">
    <property type="nucleotide sequence ID" value="XM_013569558.1"/>
</dbReference>
<dbReference type="HOGENOM" id="CLU_1677490_0_0_1"/>
<protein>
    <recommendedName>
        <fullName evidence="3">AA1-like domain-containing protein</fullName>
    </recommendedName>
</protein>
<evidence type="ECO:0000313" key="1">
    <source>
        <dbReference type="EMBL" id="KEQ70804.1"/>
    </source>
</evidence>
<dbReference type="Proteomes" id="UP000027730">
    <property type="component" value="Unassembled WGS sequence"/>
</dbReference>
<dbReference type="GeneID" id="25415598"/>
<dbReference type="EMBL" id="KL584716">
    <property type="protein sequence ID" value="KEQ70804.1"/>
    <property type="molecule type" value="Genomic_DNA"/>
</dbReference>
<evidence type="ECO:0000313" key="2">
    <source>
        <dbReference type="Proteomes" id="UP000027730"/>
    </source>
</evidence>
<sequence length="157" mass="17204">MDVNPPLFETGDVIVLHICIQWSDQKRLAESEPWHLSGLSVFTSADGSRNNSISFDLVDNNVDLQAGTTCSRSVLGPVEDADNFYPCDNSSFNFRWDGTTLRIQRFYTDTAVGPCPLYCSVTVYGNGTPSLALDYHSGAGTGTYQDSLDIFVTEMVA</sequence>
<gene>
    <name evidence="1" type="ORF">M436DRAFT_75126</name>
</gene>
<name>A0A074WGP6_9PEZI</name>